<name>A0A0C9YX77_9AGAM</name>
<organism evidence="2 3">
    <name type="scientific">Pisolithus microcarpus 441</name>
    <dbReference type="NCBI Taxonomy" id="765257"/>
    <lineage>
        <taxon>Eukaryota</taxon>
        <taxon>Fungi</taxon>
        <taxon>Dikarya</taxon>
        <taxon>Basidiomycota</taxon>
        <taxon>Agaricomycotina</taxon>
        <taxon>Agaricomycetes</taxon>
        <taxon>Agaricomycetidae</taxon>
        <taxon>Boletales</taxon>
        <taxon>Sclerodermatineae</taxon>
        <taxon>Pisolithaceae</taxon>
        <taxon>Pisolithus</taxon>
    </lineage>
</organism>
<dbReference type="Proteomes" id="UP000054018">
    <property type="component" value="Unassembled WGS sequence"/>
</dbReference>
<gene>
    <name evidence="2" type="ORF">PISMIDRAFT_17004</name>
</gene>
<keyword evidence="3" id="KW-1185">Reference proteome</keyword>
<dbReference type="HOGENOM" id="CLU_090730_0_0_1"/>
<feature type="compositionally biased region" description="Acidic residues" evidence="1">
    <location>
        <begin position="100"/>
        <end position="123"/>
    </location>
</feature>
<protein>
    <submittedName>
        <fullName evidence="2">Uncharacterized protein</fullName>
    </submittedName>
</protein>
<feature type="compositionally biased region" description="Polar residues" evidence="1">
    <location>
        <begin position="89"/>
        <end position="99"/>
    </location>
</feature>
<reference evidence="3" key="2">
    <citation type="submission" date="2015-01" db="EMBL/GenBank/DDBJ databases">
        <title>Evolutionary Origins and Diversification of the Mycorrhizal Mutualists.</title>
        <authorList>
            <consortium name="DOE Joint Genome Institute"/>
            <consortium name="Mycorrhizal Genomics Consortium"/>
            <person name="Kohler A."/>
            <person name="Kuo A."/>
            <person name="Nagy L.G."/>
            <person name="Floudas D."/>
            <person name="Copeland A."/>
            <person name="Barry K.W."/>
            <person name="Cichocki N."/>
            <person name="Veneault-Fourrey C."/>
            <person name="LaButti K."/>
            <person name="Lindquist E.A."/>
            <person name="Lipzen A."/>
            <person name="Lundell T."/>
            <person name="Morin E."/>
            <person name="Murat C."/>
            <person name="Riley R."/>
            <person name="Ohm R."/>
            <person name="Sun H."/>
            <person name="Tunlid A."/>
            <person name="Henrissat B."/>
            <person name="Grigoriev I.V."/>
            <person name="Hibbett D.S."/>
            <person name="Martin F."/>
        </authorList>
    </citation>
    <scope>NUCLEOTIDE SEQUENCE [LARGE SCALE GENOMIC DNA]</scope>
    <source>
        <strain evidence="3">441</strain>
    </source>
</reference>
<evidence type="ECO:0000313" key="3">
    <source>
        <dbReference type="Proteomes" id="UP000054018"/>
    </source>
</evidence>
<dbReference type="AlphaFoldDB" id="A0A0C9YX77"/>
<dbReference type="EMBL" id="KN833921">
    <property type="protein sequence ID" value="KIK14812.1"/>
    <property type="molecule type" value="Genomic_DNA"/>
</dbReference>
<proteinExistence type="predicted"/>
<sequence length="207" mass="22908">MSDKTHNTTIKMLENVIILEVDNILQGWPAYVITFTPEDTHPHKIILHLKNLSKYVTVESDDEDDDTGARVSEHKKLITNSDGRVMVTVQDNDGPSLQYESEETSDDGDDETSQDGDDETSQDGEDKTSVGDKTLSTTVHAIPVALAGIPKDTVRVKCKAFDPAWPPHRPHAFRSISPRSSIASYEGFMTWPEAVKSVESSGRPDLE</sequence>
<evidence type="ECO:0000313" key="2">
    <source>
        <dbReference type="EMBL" id="KIK14812.1"/>
    </source>
</evidence>
<evidence type="ECO:0000256" key="1">
    <source>
        <dbReference type="SAM" id="MobiDB-lite"/>
    </source>
</evidence>
<accession>A0A0C9YX77</accession>
<dbReference type="OrthoDB" id="2623880at2759"/>
<feature type="region of interest" description="Disordered" evidence="1">
    <location>
        <begin position="81"/>
        <end position="134"/>
    </location>
</feature>
<reference evidence="2 3" key="1">
    <citation type="submission" date="2014-04" db="EMBL/GenBank/DDBJ databases">
        <authorList>
            <consortium name="DOE Joint Genome Institute"/>
            <person name="Kuo A."/>
            <person name="Kohler A."/>
            <person name="Costa M.D."/>
            <person name="Nagy L.G."/>
            <person name="Floudas D."/>
            <person name="Copeland A."/>
            <person name="Barry K.W."/>
            <person name="Cichocki N."/>
            <person name="Veneault-Fourrey C."/>
            <person name="LaButti K."/>
            <person name="Lindquist E.A."/>
            <person name="Lipzen A."/>
            <person name="Lundell T."/>
            <person name="Morin E."/>
            <person name="Murat C."/>
            <person name="Sun H."/>
            <person name="Tunlid A."/>
            <person name="Henrissat B."/>
            <person name="Grigoriev I.V."/>
            <person name="Hibbett D.S."/>
            <person name="Martin F."/>
            <person name="Nordberg H.P."/>
            <person name="Cantor M.N."/>
            <person name="Hua S.X."/>
        </authorList>
    </citation>
    <scope>NUCLEOTIDE SEQUENCE [LARGE SCALE GENOMIC DNA]</scope>
    <source>
        <strain evidence="2 3">441</strain>
    </source>
</reference>